<evidence type="ECO:0000256" key="3">
    <source>
        <dbReference type="ARBA" id="ARBA00022842"/>
    </source>
</evidence>
<dbReference type="GO" id="GO:0016829">
    <property type="term" value="F:lyase activity"/>
    <property type="evidence" value="ECO:0007669"/>
    <property type="project" value="UniProtKB-KW"/>
</dbReference>
<comment type="cofactor">
    <cofactor evidence="1">
        <name>Mg(2+)</name>
        <dbReference type="ChEBI" id="CHEBI:18420"/>
    </cofactor>
</comment>
<proteinExistence type="predicted"/>
<keyword evidence="5" id="KW-1185">Reference proteome</keyword>
<dbReference type="InterPro" id="IPR015813">
    <property type="entry name" value="Pyrv/PenolPyrv_kinase-like_dom"/>
</dbReference>
<dbReference type="PANTHER" id="PTHR32308">
    <property type="entry name" value="LYASE BETA SUBUNIT, PUTATIVE (AFU_ORTHOLOGUE AFUA_4G13030)-RELATED"/>
    <property type="match status" value="1"/>
</dbReference>
<name>A0ABS4JGK2_9BACL</name>
<keyword evidence="4" id="KW-0456">Lyase</keyword>
<reference evidence="4 5" key="1">
    <citation type="submission" date="2021-03" db="EMBL/GenBank/DDBJ databases">
        <title>Genomic Encyclopedia of Type Strains, Phase IV (KMG-IV): sequencing the most valuable type-strain genomes for metagenomic binning, comparative biology and taxonomic classification.</title>
        <authorList>
            <person name="Goeker M."/>
        </authorList>
    </citation>
    <scope>NUCLEOTIDE SEQUENCE [LARGE SCALE GENOMIC DNA]</scope>
    <source>
        <strain evidence="4 5">DSM 26806</strain>
    </source>
</reference>
<protein>
    <submittedName>
        <fullName evidence="4">Citrate lyase beta subunit</fullName>
    </submittedName>
</protein>
<comment type="caution">
    <text evidence="4">The sequence shown here is derived from an EMBL/GenBank/DDBJ whole genome shotgun (WGS) entry which is preliminary data.</text>
</comment>
<gene>
    <name evidence="4" type="ORF">J2Z69_001873</name>
</gene>
<accession>A0ABS4JGK2</accession>
<sequence length="405" mass="46196">MRYFDYLSSEEENSLFYSAPTSFSNYSPKDILAYAVGAALYMPATREGISDEILNRKIKGLVTKVIDLEDAIGENQVPLAEESLCQQIWKVHSLITTGSIDSSHLPLIFIRVRNGEQLQRLIDTLGESIAVITGFTLPKFSMENGKQYFEIISSYNMKKPSSFPTLYGMPILETADVIYLESRTDTLLNIKSLLHEYKDFVLNVRIGATDFSSLFGLRRSPDMTIYDISVIRDCIADIVNMFGRFQDHFVISGPVWEYFKSDRVLKPQLRQTPFEDAAGSDGRKLRMDYINIYVDGLLREVMLDKENGIIGKTIIHPSHILPVQSLYAVTHEEYCDALNIMEHNHGNLGVFKSQYKNKMNEIKPHLNWADGILKRSKIYGVLNEHKNFTSLLIGQDEFAQREAFV</sequence>
<dbReference type="RefSeq" id="WP_209861324.1">
    <property type="nucleotide sequence ID" value="NZ_JAGGLD010000002.1"/>
</dbReference>
<dbReference type="Gene3D" id="3.20.20.60">
    <property type="entry name" value="Phosphoenolpyruvate-binding domains"/>
    <property type="match status" value="1"/>
</dbReference>
<evidence type="ECO:0000256" key="1">
    <source>
        <dbReference type="ARBA" id="ARBA00001946"/>
    </source>
</evidence>
<evidence type="ECO:0000313" key="5">
    <source>
        <dbReference type="Proteomes" id="UP001519288"/>
    </source>
</evidence>
<dbReference type="Proteomes" id="UP001519288">
    <property type="component" value="Unassembled WGS sequence"/>
</dbReference>
<evidence type="ECO:0000256" key="2">
    <source>
        <dbReference type="ARBA" id="ARBA00022723"/>
    </source>
</evidence>
<dbReference type="EMBL" id="JAGGLD010000002">
    <property type="protein sequence ID" value="MBP2000842.1"/>
    <property type="molecule type" value="Genomic_DNA"/>
</dbReference>
<dbReference type="SUPFAM" id="SSF51621">
    <property type="entry name" value="Phosphoenolpyruvate/pyruvate domain"/>
    <property type="match status" value="1"/>
</dbReference>
<keyword evidence="2" id="KW-0479">Metal-binding</keyword>
<dbReference type="Pfam" id="PF15617">
    <property type="entry name" value="C-C_Bond_Lyase"/>
    <property type="match status" value="1"/>
</dbReference>
<dbReference type="InterPro" id="IPR039480">
    <property type="entry name" value="C-C_Bond_Lyase-like"/>
</dbReference>
<keyword evidence="3" id="KW-0460">Magnesium</keyword>
<dbReference type="PANTHER" id="PTHR32308:SF10">
    <property type="entry name" value="CITRATE LYASE SUBUNIT BETA"/>
    <property type="match status" value="1"/>
</dbReference>
<organism evidence="4 5">
    <name type="scientific">Paenibacillus shirakamiensis</name>
    <dbReference type="NCBI Taxonomy" id="1265935"/>
    <lineage>
        <taxon>Bacteria</taxon>
        <taxon>Bacillati</taxon>
        <taxon>Bacillota</taxon>
        <taxon>Bacilli</taxon>
        <taxon>Bacillales</taxon>
        <taxon>Paenibacillaceae</taxon>
        <taxon>Paenibacillus</taxon>
    </lineage>
</organism>
<dbReference type="InterPro" id="IPR040442">
    <property type="entry name" value="Pyrv_kinase-like_dom_sf"/>
</dbReference>
<evidence type="ECO:0000313" key="4">
    <source>
        <dbReference type="EMBL" id="MBP2000842.1"/>
    </source>
</evidence>